<proteinExistence type="predicted"/>
<dbReference type="InterPro" id="IPR050113">
    <property type="entry name" value="Ub_conjugating_enzyme"/>
</dbReference>
<feature type="domain" description="UBC core" evidence="3">
    <location>
        <begin position="7"/>
        <end position="171"/>
    </location>
</feature>
<dbReference type="PANTHER" id="PTHR24067">
    <property type="entry name" value="UBIQUITIN-CONJUGATING ENZYME E2"/>
    <property type="match status" value="1"/>
</dbReference>
<keyword evidence="5" id="KW-1185">Reference proteome</keyword>
<dbReference type="AlphaFoldDB" id="A0A0L0T250"/>
<accession>A0A0L0T250</accession>
<dbReference type="eggNOG" id="KOG0429">
    <property type="taxonomic scope" value="Eukaryota"/>
</dbReference>
<dbReference type="OMA" id="LKNPNHC"/>
<sequence>MSISEYFRQFELLLEAKNLGNPGHCPRGMYLTPSPDNIYQWHGVYFPPSGPYFTGVFRLVIDLPPTYPQDPPRVFFATEMWHPLVNGTTRELDLHSPASPISVWDPARHRVLDVLWAVKYVFADPFFKSIREIPDPTLAPAPASPEPARSRTAGGGETLNVPPITTPDMCVNREAWKMCHHEPKLFQKYVDTFVENSLAEETLYAAVPPENPIRFCSLPETELEKVKQKMLKTRPNPYALSLEEPIKQLEQAKRASRISDGTLELPTEHI</sequence>
<dbReference type="STRING" id="578462.A0A0L0T250"/>
<gene>
    <name evidence="4" type="ORF">AMAG_13351</name>
</gene>
<dbReference type="EMBL" id="GG745358">
    <property type="protein sequence ID" value="KNE68710.1"/>
    <property type="molecule type" value="Genomic_DNA"/>
</dbReference>
<evidence type="ECO:0000313" key="5">
    <source>
        <dbReference type="Proteomes" id="UP000054350"/>
    </source>
</evidence>
<organism evidence="4 5">
    <name type="scientific">Allomyces macrogynus (strain ATCC 38327)</name>
    <name type="common">Allomyces javanicus var. macrogynus</name>
    <dbReference type="NCBI Taxonomy" id="578462"/>
    <lineage>
        <taxon>Eukaryota</taxon>
        <taxon>Fungi</taxon>
        <taxon>Fungi incertae sedis</taxon>
        <taxon>Blastocladiomycota</taxon>
        <taxon>Blastocladiomycetes</taxon>
        <taxon>Blastocladiales</taxon>
        <taxon>Blastocladiaceae</taxon>
        <taxon>Allomyces</taxon>
    </lineage>
</organism>
<evidence type="ECO:0000259" key="3">
    <source>
        <dbReference type="PROSITE" id="PS50127"/>
    </source>
</evidence>
<dbReference type="Gene3D" id="3.10.110.10">
    <property type="entry name" value="Ubiquitin Conjugating Enzyme"/>
    <property type="match status" value="1"/>
</dbReference>
<protein>
    <recommendedName>
        <fullName evidence="3">UBC core domain-containing protein</fullName>
    </recommendedName>
</protein>
<dbReference type="InterPro" id="IPR016135">
    <property type="entry name" value="UBQ-conjugating_enzyme/RWD"/>
</dbReference>
<reference evidence="5" key="2">
    <citation type="submission" date="2009-11" db="EMBL/GenBank/DDBJ databases">
        <title>The Genome Sequence of Allomyces macrogynus strain ATCC 38327.</title>
        <authorList>
            <consortium name="The Broad Institute Genome Sequencing Platform"/>
            <person name="Russ C."/>
            <person name="Cuomo C."/>
            <person name="Shea T."/>
            <person name="Young S.K."/>
            <person name="Zeng Q."/>
            <person name="Koehrsen M."/>
            <person name="Haas B."/>
            <person name="Borodovsky M."/>
            <person name="Guigo R."/>
            <person name="Alvarado L."/>
            <person name="Berlin A."/>
            <person name="Borenstein D."/>
            <person name="Chen Z."/>
            <person name="Engels R."/>
            <person name="Freedman E."/>
            <person name="Gellesch M."/>
            <person name="Goldberg J."/>
            <person name="Griggs A."/>
            <person name="Gujja S."/>
            <person name="Heiman D."/>
            <person name="Hepburn T."/>
            <person name="Howarth C."/>
            <person name="Jen D."/>
            <person name="Larson L."/>
            <person name="Lewis B."/>
            <person name="Mehta T."/>
            <person name="Park D."/>
            <person name="Pearson M."/>
            <person name="Roberts A."/>
            <person name="Saif S."/>
            <person name="Shenoy N."/>
            <person name="Sisk P."/>
            <person name="Stolte C."/>
            <person name="Sykes S."/>
            <person name="Walk T."/>
            <person name="White J."/>
            <person name="Yandava C."/>
            <person name="Burger G."/>
            <person name="Gray M.W."/>
            <person name="Holland P.W.H."/>
            <person name="King N."/>
            <person name="Lang F.B.F."/>
            <person name="Roger A.J."/>
            <person name="Ruiz-Trillo I."/>
            <person name="Lander E."/>
            <person name="Nusbaum C."/>
        </authorList>
    </citation>
    <scope>NUCLEOTIDE SEQUENCE [LARGE SCALE GENOMIC DNA]</scope>
    <source>
        <strain evidence="5">ATCC 38327</strain>
    </source>
</reference>
<dbReference type="CDD" id="cd23814">
    <property type="entry name" value="UEV_AKTIP"/>
    <property type="match status" value="1"/>
</dbReference>
<feature type="region of interest" description="Disordered" evidence="2">
    <location>
        <begin position="137"/>
        <end position="161"/>
    </location>
</feature>
<dbReference type="VEuPathDB" id="FungiDB:AMAG_13351"/>
<dbReference type="SUPFAM" id="SSF54495">
    <property type="entry name" value="UBC-like"/>
    <property type="match status" value="1"/>
</dbReference>
<dbReference type="PROSITE" id="PS50127">
    <property type="entry name" value="UBC_2"/>
    <property type="match status" value="1"/>
</dbReference>
<name>A0A0L0T250_ALLM3</name>
<evidence type="ECO:0000256" key="1">
    <source>
        <dbReference type="ARBA" id="ARBA00022786"/>
    </source>
</evidence>
<dbReference type="InterPro" id="IPR000608">
    <property type="entry name" value="UBC"/>
</dbReference>
<reference evidence="4 5" key="1">
    <citation type="submission" date="2009-11" db="EMBL/GenBank/DDBJ databases">
        <title>Annotation of Allomyces macrogynus ATCC 38327.</title>
        <authorList>
            <consortium name="The Broad Institute Genome Sequencing Platform"/>
            <person name="Russ C."/>
            <person name="Cuomo C."/>
            <person name="Burger G."/>
            <person name="Gray M.W."/>
            <person name="Holland P.W.H."/>
            <person name="King N."/>
            <person name="Lang F.B.F."/>
            <person name="Roger A.J."/>
            <person name="Ruiz-Trillo I."/>
            <person name="Young S.K."/>
            <person name="Zeng Q."/>
            <person name="Gargeya S."/>
            <person name="Fitzgerald M."/>
            <person name="Haas B."/>
            <person name="Abouelleil A."/>
            <person name="Alvarado L."/>
            <person name="Arachchi H.M."/>
            <person name="Berlin A."/>
            <person name="Chapman S.B."/>
            <person name="Gearin G."/>
            <person name="Goldberg J."/>
            <person name="Griggs A."/>
            <person name="Gujja S."/>
            <person name="Hansen M."/>
            <person name="Heiman D."/>
            <person name="Howarth C."/>
            <person name="Larimer J."/>
            <person name="Lui A."/>
            <person name="MacDonald P.J.P."/>
            <person name="McCowen C."/>
            <person name="Montmayeur A."/>
            <person name="Murphy C."/>
            <person name="Neiman D."/>
            <person name="Pearson M."/>
            <person name="Priest M."/>
            <person name="Roberts A."/>
            <person name="Saif S."/>
            <person name="Shea T."/>
            <person name="Sisk P."/>
            <person name="Stolte C."/>
            <person name="Sykes S."/>
            <person name="Wortman J."/>
            <person name="Nusbaum C."/>
            <person name="Birren B."/>
        </authorList>
    </citation>
    <scope>NUCLEOTIDE SEQUENCE [LARGE SCALE GENOMIC DNA]</scope>
    <source>
        <strain evidence="4 5">ATCC 38327</strain>
    </source>
</reference>
<evidence type="ECO:0000256" key="2">
    <source>
        <dbReference type="SAM" id="MobiDB-lite"/>
    </source>
</evidence>
<dbReference type="SMART" id="SM00212">
    <property type="entry name" value="UBCc"/>
    <property type="match status" value="1"/>
</dbReference>
<dbReference type="Pfam" id="PF00179">
    <property type="entry name" value="UQ_con"/>
    <property type="match status" value="1"/>
</dbReference>
<dbReference type="OrthoDB" id="5596422at2759"/>
<dbReference type="Proteomes" id="UP000054350">
    <property type="component" value="Unassembled WGS sequence"/>
</dbReference>
<evidence type="ECO:0000313" key="4">
    <source>
        <dbReference type="EMBL" id="KNE68710.1"/>
    </source>
</evidence>
<keyword evidence="1" id="KW-0833">Ubl conjugation pathway</keyword>